<comment type="pathway">
    <text evidence="1 12">Cofactor biosynthesis; pyridoxine 5'-phosphate biosynthesis; pyridoxine 5'-phosphate from D-erythrose 4-phosphate: step 3/5.</text>
</comment>
<keyword evidence="12" id="KW-0963">Cytoplasm</keyword>
<dbReference type="EMBL" id="CP051685">
    <property type="protein sequence ID" value="QJD98842.1"/>
    <property type="molecule type" value="Genomic_DNA"/>
</dbReference>
<dbReference type="InterPro" id="IPR015421">
    <property type="entry name" value="PyrdxlP-dep_Trfase_major"/>
</dbReference>
<keyword evidence="9 12" id="KW-0718">Serine biosynthesis</keyword>
<comment type="similarity">
    <text evidence="3 12">Belongs to the class-V pyridoxal-phosphate-dependent aminotransferase family. SerC subfamily.</text>
</comment>
<keyword evidence="8 12" id="KW-0664">Pyridoxine biosynthesis</keyword>
<dbReference type="InterPro" id="IPR000192">
    <property type="entry name" value="Aminotrans_V_dom"/>
</dbReference>
<dbReference type="PIRSF" id="PIRSF000525">
    <property type="entry name" value="SerC"/>
    <property type="match status" value="1"/>
</dbReference>
<evidence type="ECO:0000313" key="16">
    <source>
        <dbReference type="Proteomes" id="UP000502415"/>
    </source>
</evidence>
<evidence type="ECO:0000256" key="8">
    <source>
        <dbReference type="ARBA" id="ARBA00023096"/>
    </source>
</evidence>
<evidence type="ECO:0000256" key="7">
    <source>
        <dbReference type="ARBA" id="ARBA00022898"/>
    </source>
</evidence>
<evidence type="ECO:0000256" key="9">
    <source>
        <dbReference type="ARBA" id="ARBA00023299"/>
    </source>
</evidence>
<dbReference type="PROSITE" id="PS00595">
    <property type="entry name" value="AA_TRANSFER_CLASS_5"/>
    <property type="match status" value="1"/>
</dbReference>
<evidence type="ECO:0000256" key="12">
    <source>
        <dbReference type="HAMAP-Rule" id="MF_00160"/>
    </source>
</evidence>
<dbReference type="AlphaFoldDB" id="A0A7Z2ZQW7"/>
<evidence type="ECO:0000256" key="6">
    <source>
        <dbReference type="ARBA" id="ARBA00022679"/>
    </source>
</evidence>
<dbReference type="CDD" id="cd00611">
    <property type="entry name" value="PSAT_like"/>
    <property type="match status" value="1"/>
</dbReference>
<dbReference type="InterPro" id="IPR015422">
    <property type="entry name" value="PyrdxlP-dep_Trfase_small"/>
</dbReference>
<dbReference type="UniPathway" id="UPA00244">
    <property type="reaction ID" value="UER00311"/>
</dbReference>
<dbReference type="InterPro" id="IPR020578">
    <property type="entry name" value="Aminotrans_V_PyrdxlP_BS"/>
</dbReference>
<evidence type="ECO:0000256" key="2">
    <source>
        <dbReference type="ARBA" id="ARBA00005099"/>
    </source>
</evidence>
<evidence type="ECO:0000256" key="5">
    <source>
        <dbReference type="ARBA" id="ARBA00022605"/>
    </source>
</evidence>
<feature type="binding site" evidence="12">
    <location>
        <position position="105"/>
    </location>
    <ligand>
        <name>pyridoxal 5'-phosphate</name>
        <dbReference type="ChEBI" id="CHEBI:597326"/>
    </ligand>
</feature>
<evidence type="ECO:0000256" key="11">
    <source>
        <dbReference type="ARBA" id="ARBA00049007"/>
    </source>
</evidence>
<evidence type="ECO:0000256" key="3">
    <source>
        <dbReference type="ARBA" id="ARBA00006904"/>
    </source>
</evidence>
<keyword evidence="4 12" id="KW-0032">Aminotransferase</keyword>
<keyword evidence="16" id="KW-1185">Reference proteome</keyword>
<dbReference type="GO" id="GO:0004648">
    <property type="term" value="F:O-phospho-L-serine:2-oxoglutarate aminotransferase activity"/>
    <property type="evidence" value="ECO:0007669"/>
    <property type="project" value="UniProtKB-UniRule"/>
</dbReference>
<dbReference type="FunFam" id="3.90.1150.10:FF:000006">
    <property type="entry name" value="Phosphoserine aminotransferase"/>
    <property type="match status" value="1"/>
</dbReference>
<dbReference type="NCBIfam" id="NF003764">
    <property type="entry name" value="PRK05355.1"/>
    <property type="match status" value="1"/>
</dbReference>
<dbReference type="KEGG" id="mfy:HH212_01300"/>
<keyword evidence="7 12" id="KW-0663">Pyridoxal phosphate</keyword>
<dbReference type="Gene3D" id="3.40.640.10">
    <property type="entry name" value="Type I PLP-dependent aspartate aminotransferase-like (Major domain)"/>
    <property type="match status" value="1"/>
</dbReference>
<feature type="binding site" evidence="12">
    <location>
        <position position="199"/>
    </location>
    <ligand>
        <name>pyridoxal 5'-phosphate</name>
        <dbReference type="ChEBI" id="CHEBI:597326"/>
    </ligand>
</feature>
<evidence type="ECO:0000313" key="15">
    <source>
        <dbReference type="EMBL" id="QJD98842.1"/>
    </source>
</evidence>
<feature type="binding site" evidence="12">
    <location>
        <begin position="241"/>
        <end position="242"/>
    </location>
    <ligand>
        <name>pyridoxal 5'-phosphate</name>
        <dbReference type="ChEBI" id="CHEBI:597326"/>
    </ligand>
</feature>
<dbReference type="FunFam" id="3.40.640.10:FF:000010">
    <property type="entry name" value="Phosphoserine aminotransferase"/>
    <property type="match status" value="1"/>
</dbReference>
<comment type="subcellular location">
    <subcellularLocation>
        <location evidence="12">Cytoplasm</location>
    </subcellularLocation>
</comment>
<evidence type="ECO:0000256" key="13">
    <source>
        <dbReference type="RuleBase" id="RU004505"/>
    </source>
</evidence>
<dbReference type="PANTHER" id="PTHR43247">
    <property type="entry name" value="PHOSPHOSERINE AMINOTRANSFERASE"/>
    <property type="match status" value="1"/>
</dbReference>
<dbReference type="GO" id="GO:0006564">
    <property type="term" value="P:L-serine biosynthetic process"/>
    <property type="evidence" value="ECO:0007669"/>
    <property type="project" value="UniProtKB-UniRule"/>
</dbReference>
<dbReference type="EC" id="2.6.1.52" evidence="12"/>
<evidence type="ECO:0000256" key="4">
    <source>
        <dbReference type="ARBA" id="ARBA00022576"/>
    </source>
</evidence>
<evidence type="ECO:0000256" key="10">
    <source>
        <dbReference type="ARBA" id="ARBA00047630"/>
    </source>
</evidence>
<comment type="cofactor">
    <cofactor evidence="12">
        <name>pyridoxal 5'-phosphate</name>
        <dbReference type="ChEBI" id="CHEBI:597326"/>
    </cofactor>
    <text evidence="12">Binds 1 pyridoxal phosphate per subunit.</text>
</comment>
<keyword evidence="6 12" id="KW-0808">Transferase</keyword>
<evidence type="ECO:0000256" key="1">
    <source>
        <dbReference type="ARBA" id="ARBA00004915"/>
    </source>
</evidence>
<feature type="binding site" evidence="12">
    <location>
        <position position="42"/>
    </location>
    <ligand>
        <name>L-glutamate</name>
        <dbReference type="ChEBI" id="CHEBI:29985"/>
    </ligand>
</feature>
<dbReference type="GO" id="GO:0005737">
    <property type="term" value="C:cytoplasm"/>
    <property type="evidence" value="ECO:0007669"/>
    <property type="project" value="UniProtKB-SubCell"/>
</dbReference>
<keyword evidence="5 12" id="KW-0028">Amino-acid biosynthesis</keyword>
<dbReference type="Gene3D" id="3.90.1150.10">
    <property type="entry name" value="Aspartate Aminotransferase, domain 1"/>
    <property type="match status" value="1"/>
</dbReference>
<accession>A0A7Z2ZQW7</accession>
<dbReference type="Pfam" id="PF00266">
    <property type="entry name" value="Aminotran_5"/>
    <property type="match status" value="1"/>
</dbReference>
<dbReference type="NCBIfam" id="TIGR01364">
    <property type="entry name" value="serC_1"/>
    <property type="match status" value="1"/>
</dbReference>
<evidence type="ECO:0000259" key="14">
    <source>
        <dbReference type="Pfam" id="PF00266"/>
    </source>
</evidence>
<dbReference type="GO" id="GO:0008615">
    <property type="term" value="P:pyridoxine biosynthetic process"/>
    <property type="evidence" value="ECO:0007669"/>
    <property type="project" value="UniProtKB-UniRule"/>
</dbReference>
<comment type="catalytic activity">
    <reaction evidence="10 12">
        <text>4-(phosphooxy)-L-threonine + 2-oxoglutarate = (R)-3-hydroxy-2-oxo-4-phosphooxybutanoate + L-glutamate</text>
        <dbReference type="Rhea" id="RHEA:16573"/>
        <dbReference type="ChEBI" id="CHEBI:16810"/>
        <dbReference type="ChEBI" id="CHEBI:29985"/>
        <dbReference type="ChEBI" id="CHEBI:58452"/>
        <dbReference type="ChEBI" id="CHEBI:58538"/>
        <dbReference type="EC" id="2.6.1.52"/>
    </reaction>
</comment>
<dbReference type="PANTHER" id="PTHR43247:SF1">
    <property type="entry name" value="PHOSPHOSERINE AMINOTRANSFERASE"/>
    <property type="match status" value="1"/>
</dbReference>
<feature type="binding site" evidence="12">
    <location>
        <position position="176"/>
    </location>
    <ligand>
        <name>pyridoxal 5'-phosphate</name>
        <dbReference type="ChEBI" id="CHEBI:597326"/>
    </ligand>
</feature>
<comment type="subunit">
    <text evidence="12">Homodimer.</text>
</comment>
<dbReference type="GO" id="GO:0030170">
    <property type="term" value="F:pyridoxal phosphate binding"/>
    <property type="evidence" value="ECO:0007669"/>
    <property type="project" value="UniProtKB-UniRule"/>
</dbReference>
<dbReference type="UniPathway" id="UPA00135">
    <property type="reaction ID" value="UER00197"/>
</dbReference>
<proteinExistence type="inferred from homology"/>
<feature type="binding site" evidence="12">
    <location>
        <position position="155"/>
    </location>
    <ligand>
        <name>pyridoxal 5'-phosphate</name>
        <dbReference type="ChEBI" id="CHEBI:597326"/>
    </ligand>
</feature>
<feature type="domain" description="Aminotransferase class V" evidence="14">
    <location>
        <begin position="4"/>
        <end position="352"/>
    </location>
</feature>
<dbReference type="RefSeq" id="WP_169433739.1">
    <property type="nucleotide sequence ID" value="NZ_CP051685.1"/>
</dbReference>
<feature type="modified residue" description="N6-(pyridoxal phosphate)lysine" evidence="12">
    <location>
        <position position="200"/>
    </location>
</feature>
<dbReference type="HAMAP" id="MF_00160">
    <property type="entry name" value="SerC_aminotrans_5"/>
    <property type="match status" value="1"/>
</dbReference>
<comment type="caution">
    <text evidence="12">Lacks conserved residue(s) required for the propagation of feature annotation.</text>
</comment>
<name>A0A7Z2ZQW7_9BURK</name>
<organism evidence="15 16">
    <name type="scientific">Massilia forsythiae</name>
    <dbReference type="NCBI Taxonomy" id="2728020"/>
    <lineage>
        <taxon>Bacteria</taxon>
        <taxon>Pseudomonadati</taxon>
        <taxon>Pseudomonadota</taxon>
        <taxon>Betaproteobacteria</taxon>
        <taxon>Burkholderiales</taxon>
        <taxon>Oxalobacteraceae</taxon>
        <taxon>Telluria group</taxon>
        <taxon>Massilia</taxon>
    </lineage>
</organism>
<gene>
    <name evidence="12 15" type="primary">serC</name>
    <name evidence="15" type="ORF">HH212_01300</name>
</gene>
<comment type="function">
    <text evidence="12">Catalyzes the reversible conversion of 3-phosphohydroxypyruvate to phosphoserine and of 3-hydroxy-2-oxo-4-phosphonooxybutanoate to phosphohydroxythreonine.</text>
</comment>
<dbReference type="SUPFAM" id="SSF53383">
    <property type="entry name" value="PLP-dependent transferases"/>
    <property type="match status" value="1"/>
</dbReference>
<dbReference type="Proteomes" id="UP000502415">
    <property type="component" value="Chromosome"/>
</dbReference>
<comment type="catalytic activity">
    <reaction evidence="11 12 13">
        <text>O-phospho-L-serine + 2-oxoglutarate = 3-phosphooxypyruvate + L-glutamate</text>
        <dbReference type="Rhea" id="RHEA:14329"/>
        <dbReference type="ChEBI" id="CHEBI:16810"/>
        <dbReference type="ChEBI" id="CHEBI:18110"/>
        <dbReference type="ChEBI" id="CHEBI:29985"/>
        <dbReference type="ChEBI" id="CHEBI:57524"/>
        <dbReference type="EC" id="2.6.1.52"/>
    </reaction>
</comment>
<dbReference type="InterPro" id="IPR022278">
    <property type="entry name" value="Pser_aminoTfrase"/>
</dbReference>
<reference evidence="15 16" key="1">
    <citation type="submission" date="2020-04" db="EMBL/GenBank/DDBJ databases">
        <title>Genome sequencing of novel species.</title>
        <authorList>
            <person name="Heo J."/>
            <person name="Kim S.-J."/>
            <person name="Kim J.-S."/>
            <person name="Hong S.-B."/>
            <person name="Kwon S.-W."/>
        </authorList>
    </citation>
    <scope>NUCLEOTIDE SEQUENCE [LARGE SCALE GENOMIC DNA]</scope>
    <source>
        <strain evidence="15 16">GN2-R2</strain>
    </source>
</reference>
<dbReference type="InterPro" id="IPR015424">
    <property type="entry name" value="PyrdxlP-dep_Trfase"/>
</dbReference>
<sequence>MTQVFNFSAGPAVLPKAVLQQAAAEMLDWHGSGMSVMEMSHRGPEFIAIYEQAETDLRELLAVPVNYRILFMQGGGLGQNAIVPLNLLGRAAQPATIDFVHTGSWSGKSVKEAKRYANVNVAASAEANGFTAVPPQETWRLTPGAAYLHVCTNETIDGVEFDFAPTVQGDVPLVADMSSHILSRSVDVAKYGVIFAGAQKNIGPAGLTLAIVRDDLLDSALPICPGVFNWRAVADADSMLNTPPTYAIYIAGLVFAHLKRLGGVAAIERTNIEKARLLYTALDADDFYRNRVAPEARSRMNVPFYLRDESLNDLFLAGAKARGLLQLKGHKSVGGMRASIYNAMPIEGVQALVDYLNEFAGR</sequence>
<protein>
    <recommendedName>
        <fullName evidence="12">Phosphoserine aminotransferase</fullName>
        <ecNumber evidence="12">2.6.1.52</ecNumber>
    </recommendedName>
    <alternativeName>
        <fullName evidence="12">Phosphohydroxythreonine aminotransferase</fullName>
        <shortName evidence="12">PSAT</shortName>
    </alternativeName>
</protein>
<comment type="pathway">
    <text evidence="2 12 13">Amino-acid biosynthesis; L-serine biosynthesis; L-serine from 3-phospho-D-glycerate: step 2/3.</text>
</comment>